<dbReference type="Proteomes" id="UP000595197">
    <property type="component" value="Chromosome"/>
</dbReference>
<evidence type="ECO:0008006" key="3">
    <source>
        <dbReference type="Google" id="ProtNLM"/>
    </source>
</evidence>
<evidence type="ECO:0000313" key="1">
    <source>
        <dbReference type="EMBL" id="QQP91928.1"/>
    </source>
</evidence>
<name>A0ABX7BCU9_9PROT</name>
<reference evidence="1" key="1">
    <citation type="submission" date="2021-02" db="EMBL/GenBank/DDBJ databases">
        <title>Skermanella TT6 skin isolate.</title>
        <authorList>
            <person name="Lee K."/>
            <person name="Ganzorig M."/>
        </authorList>
    </citation>
    <scope>NUCLEOTIDE SEQUENCE</scope>
    <source>
        <strain evidence="1">TT6</strain>
    </source>
</reference>
<gene>
    <name evidence="1" type="ORF">IGS68_12280</name>
</gene>
<protein>
    <recommendedName>
        <fullName evidence="3">Dehydrogenase</fullName>
    </recommendedName>
</protein>
<evidence type="ECO:0000313" key="2">
    <source>
        <dbReference type="Proteomes" id="UP000595197"/>
    </source>
</evidence>
<keyword evidence="2" id="KW-1185">Reference proteome</keyword>
<sequence length="351" mass="38153">MKIGLIAPAASPLGRRLHAGLCRRLESDVPWLDASMPEGTRMSVGEAGIRWDGHELDRFDALFVHGFRYEDPVIPAADPAIEPGADWSLWQSEHVRRQQRYSFLYSLLSRLEDMPVRLYNGPAGHLGAFPRHHQLERLDLGGLGVARAICTNDPGIARDFARSIADQGRAVVWRTATGKCAWQLFRDRQREHLIGADKPPVLLAPTVDGPLRRAYAIDGRTVLTLEWAMPSDDALERLEVFAPVTGPLPDAESSVAGSALALSGLRWGSVLYVAGPDGPVIYDVDADPAVTDLPGAMGGYLTGCLAATLAGEPHPTADGLAATPRDSLFLRRMLRIQFDIERTKHAAAPPA</sequence>
<dbReference type="RefSeq" id="WP_201080355.1">
    <property type="nucleotide sequence ID" value="NZ_CP067420.1"/>
</dbReference>
<dbReference type="EMBL" id="CP067420">
    <property type="protein sequence ID" value="QQP91928.1"/>
    <property type="molecule type" value="Genomic_DNA"/>
</dbReference>
<organism evidence="1 2">
    <name type="scientific">Skermanella cutis</name>
    <dbReference type="NCBI Taxonomy" id="2775420"/>
    <lineage>
        <taxon>Bacteria</taxon>
        <taxon>Pseudomonadati</taxon>
        <taxon>Pseudomonadota</taxon>
        <taxon>Alphaproteobacteria</taxon>
        <taxon>Rhodospirillales</taxon>
        <taxon>Azospirillaceae</taxon>
        <taxon>Skermanella</taxon>
    </lineage>
</organism>
<proteinExistence type="predicted"/>
<accession>A0ABX7BCU9</accession>